<name>A0ABW4W4E6_9BACI</name>
<evidence type="ECO:0000256" key="1">
    <source>
        <dbReference type="SAM" id="Phobius"/>
    </source>
</evidence>
<dbReference type="RefSeq" id="WP_377557815.1">
    <property type="nucleotide sequence ID" value="NZ_JBHUHQ010000017.1"/>
</dbReference>
<keyword evidence="1" id="KW-1133">Transmembrane helix</keyword>
<dbReference type="EMBL" id="JBHUHQ010000017">
    <property type="protein sequence ID" value="MFD2045180.1"/>
    <property type="molecule type" value="Genomic_DNA"/>
</dbReference>
<proteinExistence type="predicted"/>
<feature type="transmembrane region" description="Helical" evidence="1">
    <location>
        <begin position="6"/>
        <end position="27"/>
    </location>
</feature>
<evidence type="ECO:0000313" key="3">
    <source>
        <dbReference type="Proteomes" id="UP001597383"/>
    </source>
</evidence>
<protein>
    <recommendedName>
        <fullName evidence="4">Lipoprotein</fullName>
    </recommendedName>
</protein>
<gene>
    <name evidence="2" type="ORF">ACFSJF_12940</name>
</gene>
<keyword evidence="1" id="KW-0812">Transmembrane</keyword>
<dbReference type="Proteomes" id="UP001597383">
    <property type="component" value="Unassembled WGS sequence"/>
</dbReference>
<evidence type="ECO:0008006" key="4">
    <source>
        <dbReference type="Google" id="ProtNLM"/>
    </source>
</evidence>
<comment type="caution">
    <text evidence="2">The sequence shown here is derived from an EMBL/GenBank/DDBJ whole genome shotgun (WGS) entry which is preliminary data.</text>
</comment>
<keyword evidence="1" id="KW-0472">Membrane</keyword>
<sequence length="123" mass="14064">MIFPTVNQIVKASLLLSLFVIILIGCVNEKAEKNEFLSTEEGKYNLVMGLDGLESNESDKATEIMRATNFDNTDQVFIYHSISHSKLETQNLDKEELPIYLVFDMDERMLKTNSSEEVLELLK</sequence>
<organism evidence="2 3">
    <name type="scientific">Ornithinibacillus salinisoli</name>
    <dbReference type="NCBI Taxonomy" id="1848459"/>
    <lineage>
        <taxon>Bacteria</taxon>
        <taxon>Bacillati</taxon>
        <taxon>Bacillota</taxon>
        <taxon>Bacilli</taxon>
        <taxon>Bacillales</taxon>
        <taxon>Bacillaceae</taxon>
        <taxon>Ornithinibacillus</taxon>
    </lineage>
</organism>
<accession>A0ABW4W4E6</accession>
<keyword evidence="3" id="KW-1185">Reference proteome</keyword>
<evidence type="ECO:0000313" key="2">
    <source>
        <dbReference type="EMBL" id="MFD2045180.1"/>
    </source>
</evidence>
<reference evidence="3" key="1">
    <citation type="journal article" date="2019" name="Int. J. Syst. Evol. Microbiol.">
        <title>The Global Catalogue of Microorganisms (GCM) 10K type strain sequencing project: providing services to taxonomists for standard genome sequencing and annotation.</title>
        <authorList>
            <consortium name="The Broad Institute Genomics Platform"/>
            <consortium name="The Broad Institute Genome Sequencing Center for Infectious Disease"/>
            <person name="Wu L."/>
            <person name="Ma J."/>
        </authorList>
    </citation>
    <scope>NUCLEOTIDE SEQUENCE [LARGE SCALE GENOMIC DNA]</scope>
    <source>
        <strain evidence="3">R28</strain>
    </source>
</reference>